<evidence type="ECO:0000313" key="4">
    <source>
        <dbReference type="Proteomes" id="UP001385951"/>
    </source>
</evidence>
<evidence type="ECO:0000259" key="2">
    <source>
        <dbReference type="Pfam" id="PF17667"/>
    </source>
</evidence>
<dbReference type="EMBL" id="JASBNA010000007">
    <property type="protein sequence ID" value="KAK7690081.1"/>
    <property type="molecule type" value="Genomic_DNA"/>
</dbReference>
<organism evidence="3 4">
    <name type="scientific">Cerrena zonata</name>
    <dbReference type="NCBI Taxonomy" id="2478898"/>
    <lineage>
        <taxon>Eukaryota</taxon>
        <taxon>Fungi</taxon>
        <taxon>Dikarya</taxon>
        <taxon>Basidiomycota</taxon>
        <taxon>Agaricomycotina</taxon>
        <taxon>Agaricomycetes</taxon>
        <taxon>Polyporales</taxon>
        <taxon>Cerrenaceae</taxon>
        <taxon>Cerrena</taxon>
    </lineage>
</organism>
<evidence type="ECO:0000313" key="3">
    <source>
        <dbReference type="EMBL" id="KAK7690081.1"/>
    </source>
</evidence>
<gene>
    <name evidence="3" type="ORF">QCA50_006727</name>
</gene>
<reference evidence="3 4" key="1">
    <citation type="submission" date="2022-09" db="EMBL/GenBank/DDBJ databases">
        <authorList>
            <person name="Palmer J.M."/>
        </authorList>
    </citation>
    <scope>NUCLEOTIDE SEQUENCE [LARGE SCALE GENOMIC DNA]</scope>
    <source>
        <strain evidence="3 4">DSM 7382</strain>
    </source>
</reference>
<feature type="compositionally biased region" description="Basic residues" evidence="1">
    <location>
        <begin position="176"/>
        <end position="189"/>
    </location>
</feature>
<protein>
    <recommendedName>
        <fullName evidence="2">Fungal-type protein kinase domain-containing protein</fullName>
    </recommendedName>
</protein>
<dbReference type="AlphaFoldDB" id="A0AAW0G9Q6"/>
<feature type="compositionally biased region" description="Basic residues" evidence="1">
    <location>
        <begin position="153"/>
        <end position="167"/>
    </location>
</feature>
<proteinExistence type="predicted"/>
<dbReference type="InterPro" id="IPR040976">
    <property type="entry name" value="Pkinase_fungal"/>
</dbReference>
<dbReference type="Pfam" id="PF17667">
    <property type="entry name" value="Pkinase_fungal"/>
    <property type="match status" value="1"/>
</dbReference>
<feature type="region of interest" description="Disordered" evidence="1">
    <location>
        <begin position="137"/>
        <end position="206"/>
    </location>
</feature>
<accession>A0AAW0G9Q6</accession>
<name>A0AAW0G9Q6_9APHY</name>
<dbReference type="Proteomes" id="UP001385951">
    <property type="component" value="Unassembled WGS sequence"/>
</dbReference>
<feature type="domain" description="Fungal-type protein kinase" evidence="2">
    <location>
        <begin position="211"/>
        <end position="295"/>
    </location>
</feature>
<keyword evidence="4" id="KW-1185">Reference proteome</keyword>
<comment type="caution">
    <text evidence="3">The sequence shown here is derived from an EMBL/GenBank/DDBJ whole genome shotgun (WGS) entry which is preliminary data.</text>
</comment>
<evidence type="ECO:0000256" key="1">
    <source>
        <dbReference type="SAM" id="MobiDB-lite"/>
    </source>
</evidence>
<sequence>MLDKRNCKFYSSRTYHKLDTPHKQDFAGERACCHAFQDIVWDLVRQLQPTVNDTRSFPAKLTFLHDHVVQGDFASYKPDFGYGAPIRTNKHRWEFLGACGEMKKTRASLYRAVRMRPITMARIKQLKKRQKILNRIIVKREASEPPKPSKPSPKPHRMTTRAGAKRKAAAEPVVRVTKRRKAQAVKTKKVEKVSSSPPPDPRKRPLVEFTNSELQMAKYINELLSHGIRSYAFGFLVQETRMSLWYVDRMGMVTSESFDIFSDPGLFLLVIAALHFANRHQLGVIPLVKYPDGTAQSHKEAALELPRATSGHGTAINIRKNTPC</sequence>